<dbReference type="InterPro" id="IPR036847">
    <property type="entry name" value="RimP_C_sf"/>
</dbReference>
<dbReference type="SUPFAM" id="SSF74942">
    <property type="entry name" value="YhbC-like, C-terminal domain"/>
    <property type="match status" value="1"/>
</dbReference>
<dbReference type="RefSeq" id="WP_182607396.1">
    <property type="nucleotide sequence ID" value="NZ_VKHT01000686.1"/>
</dbReference>
<dbReference type="GO" id="GO:0000028">
    <property type="term" value="P:ribosomal small subunit assembly"/>
    <property type="evidence" value="ECO:0007669"/>
    <property type="project" value="TreeGrafter"/>
</dbReference>
<keyword evidence="2 3" id="KW-0690">Ribosome biogenesis</keyword>
<dbReference type="Gene3D" id="3.30.300.70">
    <property type="entry name" value="RimP-like superfamily, N-terminal"/>
    <property type="match status" value="1"/>
</dbReference>
<feature type="domain" description="Ribosome maturation factor RimP N-terminal" evidence="4">
    <location>
        <begin position="12"/>
        <end position="85"/>
    </location>
</feature>
<evidence type="ECO:0000259" key="4">
    <source>
        <dbReference type="Pfam" id="PF02576"/>
    </source>
</evidence>
<dbReference type="NCBIfam" id="NF000930">
    <property type="entry name" value="PRK00092.2-2"/>
    <property type="match status" value="1"/>
</dbReference>
<dbReference type="GO" id="GO:0005829">
    <property type="term" value="C:cytosol"/>
    <property type="evidence" value="ECO:0007669"/>
    <property type="project" value="TreeGrafter"/>
</dbReference>
<proteinExistence type="inferred from homology"/>
<keyword evidence="7" id="KW-1185">Reference proteome</keyword>
<dbReference type="InterPro" id="IPR035956">
    <property type="entry name" value="RimP_N_sf"/>
</dbReference>
<gene>
    <name evidence="3 6" type="primary">rimP</name>
    <name evidence="6" type="ORF">FNQ90_18200</name>
</gene>
<comment type="function">
    <text evidence="3">Required for maturation of 30S ribosomal subunits.</text>
</comment>
<feature type="domain" description="Ribosome maturation factor RimP C-terminal" evidence="5">
    <location>
        <begin position="88"/>
        <end position="155"/>
    </location>
</feature>
<dbReference type="PANTHER" id="PTHR33867:SF1">
    <property type="entry name" value="RIBOSOME MATURATION FACTOR RIMP"/>
    <property type="match status" value="1"/>
</dbReference>
<dbReference type="CDD" id="cd01734">
    <property type="entry name" value="YlxS_C"/>
    <property type="match status" value="1"/>
</dbReference>
<evidence type="ECO:0000256" key="3">
    <source>
        <dbReference type="HAMAP-Rule" id="MF_01077"/>
    </source>
</evidence>
<keyword evidence="1 3" id="KW-0963">Cytoplasm</keyword>
<name>A0A7W3TG90_9ACTN</name>
<evidence type="ECO:0000259" key="5">
    <source>
        <dbReference type="Pfam" id="PF17384"/>
    </source>
</evidence>
<dbReference type="SUPFAM" id="SSF75420">
    <property type="entry name" value="YhbC-like, N-terminal domain"/>
    <property type="match status" value="1"/>
</dbReference>
<protein>
    <recommendedName>
        <fullName evidence="3">Ribosome maturation factor RimP</fullName>
    </recommendedName>
</protein>
<dbReference type="InterPro" id="IPR028998">
    <property type="entry name" value="RimP_C"/>
</dbReference>
<evidence type="ECO:0000256" key="1">
    <source>
        <dbReference type="ARBA" id="ARBA00022490"/>
    </source>
</evidence>
<sequence length="165" mass="18567">MSTTQIDRLRELLEPLAARQGMDLEDLTLTRAGRRQVLQLVVDTDEGVQLDECAELSRAASELLDAEDVMGADPYVLEVTSPGVDRPLTQPRHFRRAVGRMVRIRPTSGEVFTARLLGLDEEGLDLEIPGEKGRRPKPRRITFAEVEQVRGEVDFSRKDMPEEEA</sequence>
<dbReference type="AlphaFoldDB" id="A0A7W3TG90"/>
<dbReference type="Pfam" id="PF02576">
    <property type="entry name" value="RimP_N"/>
    <property type="match status" value="1"/>
</dbReference>
<comment type="subcellular location">
    <subcellularLocation>
        <location evidence="3">Cytoplasm</location>
    </subcellularLocation>
</comment>
<dbReference type="Proteomes" id="UP000538929">
    <property type="component" value="Unassembled WGS sequence"/>
</dbReference>
<dbReference type="PANTHER" id="PTHR33867">
    <property type="entry name" value="RIBOSOME MATURATION FACTOR RIMP"/>
    <property type="match status" value="1"/>
</dbReference>
<evidence type="ECO:0000313" key="7">
    <source>
        <dbReference type="Proteomes" id="UP000538929"/>
    </source>
</evidence>
<dbReference type="GO" id="GO:0006412">
    <property type="term" value="P:translation"/>
    <property type="evidence" value="ECO:0007669"/>
    <property type="project" value="TreeGrafter"/>
</dbReference>
<organism evidence="6 7">
    <name type="scientific">Streptomyces alkaliphilus</name>
    <dbReference type="NCBI Taxonomy" id="1472722"/>
    <lineage>
        <taxon>Bacteria</taxon>
        <taxon>Bacillati</taxon>
        <taxon>Actinomycetota</taxon>
        <taxon>Actinomycetes</taxon>
        <taxon>Kitasatosporales</taxon>
        <taxon>Streptomycetaceae</taxon>
        <taxon>Streptomyces</taxon>
    </lineage>
</organism>
<accession>A0A7W3TG90</accession>
<reference evidence="7" key="1">
    <citation type="submission" date="2019-10" db="EMBL/GenBank/DDBJ databases">
        <title>Streptomyces sp. nov., a novel actinobacterium isolated from alkaline environment.</title>
        <authorList>
            <person name="Golinska P."/>
        </authorList>
    </citation>
    <scope>NUCLEOTIDE SEQUENCE [LARGE SCALE GENOMIC DNA]</scope>
    <source>
        <strain evidence="7">DSM 42118</strain>
    </source>
</reference>
<dbReference type="EMBL" id="VKHT01000686">
    <property type="protein sequence ID" value="MBB0245985.1"/>
    <property type="molecule type" value="Genomic_DNA"/>
</dbReference>
<evidence type="ECO:0000313" key="6">
    <source>
        <dbReference type="EMBL" id="MBB0245985.1"/>
    </source>
</evidence>
<evidence type="ECO:0000256" key="2">
    <source>
        <dbReference type="ARBA" id="ARBA00022517"/>
    </source>
</evidence>
<comment type="similarity">
    <text evidence="3">Belongs to the RimP family.</text>
</comment>
<dbReference type="InterPro" id="IPR003728">
    <property type="entry name" value="Ribosome_maturation_RimP"/>
</dbReference>
<comment type="caution">
    <text evidence="6">The sequence shown here is derived from an EMBL/GenBank/DDBJ whole genome shotgun (WGS) entry which is preliminary data.</text>
</comment>
<dbReference type="InterPro" id="IPR028989">
    <property type="entry name" value="RimP_N"/>
</dbReference>
<dbReference type="Pfam" id="PF17384">
    <property type="entry name" value="DUF150_C"/>
    <property type="match status" value="1"/>
</dbReference>
<dbReference type="HAMAP" id="MF_01077">
    <property type="entry name" value="RimP"/>
    <property type="match status" value="1"/>
</dbReference>